<evidence type="ECO:0000313" key="7">
    <source>
        <dbReference type="Proteomes" id="UP000484255"/>
    </source>
</evidence>
<dbReference type="Gene3D" id="3.30.420.40">
    <property type="match status" value="2"/>
</dbReference>
<name>A0A7C9PJ26_9BURK</name>
<comment type="similarity">
    <text evidence="1">Belongs to the FGGY kinase family.</text>
</comment>
<dbReference type="EMBL" id="JAAGOH010000024">
    <property type="protein sequence ID" value="NDY92929.1"/>
    <property type="molecule type" value="Genomic_DNA"/>
</dbReference>
<dbReference type="Proteomes" id="UP000484255">
    <property type="component" value="Unassembled WGS sequence"/>
</dbReference>
<feature type="domain" description="Carbohydrate kinase FGGY N-terminal" evidence="4">
    <location>
        <begin position="11"/>
        <end position="119"/>
    </location>
</feature>
<dbReference type="GO" id="GO:0005997">
    <property type="term" value="P:xylulose metabolic process"/>
    <property type="evidence" value="ECO:0007669"/>
    <property type="project" value="TreeGrafter"/>
</dbReference>
<dbReference type="Pfam" id="PF00370">
    <property type="entry name" value="FGGY_N"/>
    <property type="match status" value="1"/>
</dbReference>
<dbReference type="InterPro" id="IPR018485">
    <property type="entry name" value="FGGY_C"/>
</dbReference>
<dbReference type="GO" id="GO:0004856">
    <property type="term" value="F:D-xylulokinase activity"/>
    <property type="evidence" value="ECO:0007669"/>
    <property type="project" value="TreeGrafter"/>
</dbReference>
<dbReference type="Pfam" id="PF02782">
    <property type="entry name" value="FGGY_C"/>
    <property type="match status" value="1"/>
</dbReference>
<keyword evidence="3 6" id="KW-0418">Kinase</keyword>
<dbReference type="GO" id="GO:0005829">
    <property type="term" value="C:cytosol"/>
    <property type="evidence" value="ECO:0007669"/>
    <property type="project" value="TreeGrafter"/>
</dbReference>
<protein>
    <submittedName>
        <fullName evidence="6">FGGY-family carbohydrate kinase</fullName>
    </submittedName>
</protein>
<comment type="caution">
    <text evidence="6">The sequence shown here is derived from an EMBL/GenBank/DDBJ whole genome shotgun (WGS) entry which is preliminary data.</text>
</comment>
<organism evidence="6 7">
    <name type="scientific">Ideonella livida</name>
    <dbReference type="NCBI Taxonomy" id="2707176"/>
    <lineage>
        <taxon>Bacteria</taxon>
        <taxon>Pseudomonadati</taxon>
        <taxon>Pseudomonadota</taxon>
        <taxon>Betaproteobacteria</taxon>
        <taxon>Burkholderiales</taxon>
        <taxon>Sphaerotilaceae</taxon>
        <taxon>Ideonella</taxon>
    </lineage>
</organism>
<dbReference type="CDD" id="cd07783">
    <property type="entry name" value="ASKHA_NBD_FGGY_SePSK_AtXK1-like"/>
    <property type="match status" value="1"/>
</dbReference>
<feature type="domain" description="Carbohydrate kinase FGGY C-terminal" evidence="5">
    <location>
        <begin position="297"/>
        <end position="456"/>
    </location>
</feature>
<dbReference type="AlphaFoldDB" id="A0A7C9PJ26"/>
<reference evidence="6 7" key="1">
    <citation type="submission" date="2020-02" db="EMBL/GenBank/DDBJ databases">
        <title>Ideonella bacterium strain TBM-1.</title>
        <authorList>
            <person name="Chen W.-M."/>
        </authorList>
    </citation>
    <scope>NUCLEOTIDE SEQUENCE [LARGE SCALE GENOMIC DNA]</scope>
    <source>
        <strain evidence="6 7">TBM-1</strain>
    </source>
</reference>
<evidence type="ECO:0000256" key="3">
    <source>
        <dbReference type="ARBA" id="ARBA00022777"/>
    </source>
</evidence>
<keyword evidence="7" id="KW-1185">Reference proteome</keyword>
<evidence type="ECO:0000259" key="4">
    <source>
        <dbReference type="Pfam" id="PF00370"/>
    </source>
</evidence>
<dbReference type="PANTHER" id="PTHR10196:SF80">
    <property type="entry name" value="D-RIBULOSE KINASE"/>
    <property type="match status" value="1"/>
</dbReference>
<evidence type="ECO:0000259" key="5">
    <source>
        <dbReference type="Pfam" id="PF02782"/>
    </source>
</evidence>
<evidence type="ECO:0000256" key="1">
    <source>
        <dbReference type="ARBA" id="ARBA00009156"/>
    </source>
</evidence>
<dbReference type="InterPro" id="IPR018484">
    <property type="entry name" value="FGGY_N"/>
</dbReference>
<dbReference type="GO" id="GO:0019150">
    <property type="term" value="F:D-ribulokinase activity"/>
    <property type="evidence" value="ECO:0007669"/>
    <property type="project" value="TreeGrafter"/>
</dbReference>
<sequence>MTPSASLTPLAVGLDLGTSGVRAVALDAAGALRAQARVALPAPLRQPGPDGLETLTQNPALWWQAVRQALAALVAQLGPAARGVRTLAVDGTSGTLLMTDAHGQALGPAWMYADASAPAEAARVAACAPADSPARGAASPLARALRLCRLHPQGAHLLHQADWIAAQLRGPRPAGPAPLAVSDENNVLKLGFDLQACAWPDWFSALQAQEDAAALTTAPGARLQAALPLVLAPGTPLGPLDPGVAAALGLPPDTLVAAGTTDGVAAFLATGACAVGDGVTSLGSTLVLKQLCAQPVQAAAWGVYSHRLGGPGGLWLAGGASNSGGAALLQHFSAARMAELTPRLRPEEPTGLDYHPLAGVGERFPVNDPAQTSRTTPRPDDDLRFFQGLLEGVAGVEALGYQRLAELGAGPLRRVFSVGGGARNPGWTTLRQRRLGVPLCQPPHDEAACGAARLAWQALGHTVGPAGPADTP</sequence>
<evidence type="ECO:0000313" key="6">
    <source>
        <dbReference type="EMBL" id="NDY92929.1"/>
    </source>
</evidence>
<gene>
    <name evidence="6" type="ORF">G3A44_17180</name>
</gene>
<dbReference type="RefSeq" id="WP_163458979.1">
    <property type="nucleotide sequence ID" value="NZ_JAAGOH010000024.1"/>
</dbReference>
<dbReference type="PANTHER" id="PTHR10196">
    <property type="entry name" value="SUGAR KINASE"/>
    <property type="match status" value="1"/>
</dbReference>
<keyword evidence="2" id="KW-0808">Transferase</keyword>
<proteinExistence type="inferred from homology"/>
<dbReference type="InterPro" id="IPR043129">
    <property type="entry name" value="ATPase_NBD"/>
</dbReference>
<accession>A0A7C9PJ26</accession>
<dbReference type="SUPFAM" id="SSF53067">
    <property type="entry name" value="Actin-like ATPase domain"/>
    <property type="match status" value="2"/>
</dbReference>
<evidence type="ECO:0000256" key="2">
    <source>
        <dbReference type="ARBA" id="ARBA00022679"/>
    </source>
</evidence>